<protein>
    <submittedName>
        <fullName evidence="1">Uncharacterized protein</fullName>
    </submittedName>
</protein>
<organism evidence="1 2">
    <name type="scientific">Prevotella histicola</name>
    <dbReference type="NCBI Taxonomy" id="470565"/>
    <lineage>
        <taxon>Bacteria</taxon>
        <taxon>Pseudomonadati</taxon>
        <taxon>Bacteroidota</taxon>
        <taxon>Bacteroidia</taxon>
        <taxon>Bacteroidales</taxon>
        <taxon>Prevotellaceae</taxon>
        <taxon>Prevotella</taxon>
    </lineage>
</organism>
<accession>A0A930HXQ2</accession>
<comment type="caution">
    <text evidence="1">The sequence shown here is derived from an EMBL/GenBank/DDBJ whole genome shotgun (WGS) entry which is preliminary data.</text>
</comment>
<dbReference type="Proteomes" id="UP000757461">
    <property type="component" value="Unassembled WGS sequence"/>
</dbReference>
<dbReference type="AlphaFoldDB" id="A0A930HXQ2"/>
<evidence type="ECO:0000313" key="1">
    <source>
        <dbReference type="EMBL" id="MBF1414350.1"/>
    </source>
</evidence>
<name>A0A930HXQ2_9BACT</name>
<reference evidence="1" key="1">
    <citation type="submission" date="2020-04" db="EMBL/GenBank/DDBJ databases">
        <title>Deep metagenomics examines the oral microbiome during advanced dental caries in children, revealing novel taxa and co-occurrences with host molecules.</title>
        <authorList>
            <person name="Baker J.L."/>
            <person name="Morton J.T."/>
            <person name="Dinis M."/>
            <person name="Alvarez R."/>
            <person name="Tran N.C."/>
            <person name="Knight R."/>
            <person name="Edlund A."/>
        </authorList>
    </citation>
    <scope>NUCLEOTIDE SEQUENCE</scope>
    <source>
        <strain evidence="1">JCVI_25_bin.9</strain>
    </source>
</reference>
<evidence type="ECO:0000313" key="2">
    <source>
        <dbReference type="Proteomes" id="UP000757461"/>
    </source>
</evidence>
<sequence length="114" mass="13512">MNVFKKLKAYLRFREAVRKANEAHERTGERYYVMPASGTKKALLVMDRFNFRRLKHKGYITNKAFVADLERECFYATPYRNGTAEMPASVIELKKQQYYSWCNGKIQRKTKTKS</sequence>
<gene>
    <name evidence="1" type="ORF">HXN33_02095</name>
</gene>
<proteinExistence type="predicted"/>
<dbReference type="EMBL" id="JABZSQ010000019">
    <property type="protein sequence ID" value="MBF1414350.1"/>
    <property type="molecule type" value="Genomic_DNA"/>
</dbReference>